<dbReference type="EMBL" id="CYTW01000001">
    <property type="protein sequence ID" value="CUJ90022.1"/>
    <property type="molecule type" value="Genomic_DNA"/>
</dbReference>
<evidence type="ECO:0000256" key="2">
    <source>
        <dbReference type="ARBA" id="ARBA00023002"/>
    </source>
</evidence>
<proteinExistence type="inferred from homology"/>
<dbReference type="GO" id="GO:0005886">
    <property type="term" value="C:plasma membrane"/>
    <property type="evidence" value="ECO:0007669"/>
    <property type="project" value="TreeGrafter"/>
</dbReference>
<dbReference type="RefSeq" id="WP_058310331.1">
    <property type="nucleotide sequence ID" value="NZ_CYTW01000001.1"/>
</dbReference>
<dbReference type="EC" id="1.5.3.1" evidence="4"/>
<evidence type="ECO:0000256" key="1">
    <source>
        <dbReference type="ARBA" id="ARBA00009410"/>
    </source>
</evidence>
<keyword evidence="5" id="KW-1185">Reference proteome</keyword>
<dbReference type="GO" id="GO:0055130">
    <property type="term" value="P:D-alanine catabolic process"/>
    <property type="evidence" value="ECO:0007669"/>
    <property type="project" value="TreeGrafter"/>
</dbReference>
<feature type="domain" description="FAD dependent oxidoreductase" evidence="3">
    <location>
        <begin position="23"/>
        <end position="417"/>
    </location>
</feature>
<dbReference type="GO" id="GO:0008718">
    <property type="term" value="F:D-amino-acid dehydrogenase activity"/>
    <property type="evidence" value="ECO:0007669"/>
    <property type="project" value="TreeGrafter"/>
</dbReference>
<evidence type="ECO:0000313" key="5">
    <source>
        <dbReference type="Proteomes" id="UP000051870"/>
    </source>
</evidence>
<protein>
    <submittedName>
        <fullName evidence="4">Sarcosine oxidase subunit beta</fullName>
        <ecNumber evidence="4">1.5.3.1</ecNumber>
    </submittedName>
</protein>
<dbReference type="InterPro" id="IPR036188">
    <property type="entry name" value="FAD/NAD-bd_sf"/>
</dbReference>
<dbReference type="Proteomes" id="UP000051870">
    <property type="component" value="Unassembled WGS sequence"/>
</dbReference>
<name>A0A0P1I4W5_9RHOB</name>
<evidence type="ECO:0000259" key="3">
    <source>
        <dbReference type="Pfam" id="PF01266"/>
    </source>
</evidence>
<organism evidence="4 5">
    <name type="scientific">Shimia thalassica</name>
    <dbReference type="NCBI Taxonomy" id="1715693"/>
    <lineage>
        <taxon>Bacteria</taxon>
        <taxon>Pseudomonadati</taxon>
        <taxon>Pseudomonadota</taxon>
        <taxon>Alphaproteobacteria</taxon>
        <taxon>Rhodobacterales</taxon>
        <taxon>Roseobacteraceae</taxon>
    </lineage>
</organism>
<dbReference type="GO" id="GO:0005737">
    <property type="term" value="C:cytoplasm"/>
    <property type="evidence" value="ECO:0007669"/>
    <property type="project" value="TreeGrafter"/>
</dbReference>
<keyword evidence="2 4" id="KW-0560">Oxidoreductase</keyword>
<accession>A0A0P1I4W5</accession>
<comment type="similarity">
    <text evidence="1">Belongs to the DadA oxidoreductase family.</text>
</comment>
<dbReference type="SUPFAM" id="SSF51905">
    <property type="entry name" value="FAD/NAD(P)-binding domain"/>
    <property type="match status" value="1"/>
</dbReference>
<dbReference type="STRING" id="1715693.PH7735_01176"/>
<dbReference type="Pfam" id="PF01266">
    <property type="entry name" value="DAO"/>
    <property type="match status" value="1"/>
</dbReference>
<dbReference type="PANTHER" id="PTHR13847:SF280">
    <property type="entry name" value="D-AMINO ACID DEHYDROGENASE"/>
    <property type="match status" value="1"/>
</dbReference>
<sequence>MSVFPISLTNPIEHNAPLPEQADAVIIGGGIIGIASAYYLAQKGLKPVVLEKGRVAGEQSSRNWGWIRQMGRDLDELPIVMESTQLWKEMAKDLDTDIGLTQCGLTYFAQNQTQTEGYEDWLSKAREIGVDSVMLSAKEVDAKFPGMTRQYTGALHTPSDMRAEPWVTVPAIARAAVKMGAVIVENCAARVLETSGGKASGVVTEKGTIQTSEVIVAGGSWSTVFLRNEGTNIPQLSVRATVVATNALPDVHQGGANGSDFAFRRRQDGGYTLAASGFHETFVGPDSFRHFMTYLPQLINQPFSRNYLPMSPKGYPDGWGTRRRWKGSDVSPFENMRMLDPKPNMRKVEEIRSTFQGLFPALGPVEVSTAWAGMIDAMPDIVPVVDRAPVQGLSICTGMCGHGFGIGPAFGRIMADMVTGDDIGHDLSRFRLSRFSDGSKLVMGPDL</sequence>
<dbReference type="GO" id="GO:0008115">
    <property type="term" value="F:sarcosine oxidase activity"/>
    <property type="evidence" value="ECO:0007669"/>
    <property type="project" value="UniProtKB-EC"/>
</dbReference>
<dbReference type="Gene3D" id="3.30.9.10">
    <property type="entry name" value="D-Amino Acid Oxidase, subunit A, domain 2"/>
    <property type="match status" value="2"/>
</dbReference>
<dbReference type="GeneID" id="83880239"/>
<dbReference type="AlphaFoldDB" id="A0A0P1I4W5"/>
<dbReference type="InterPro" id="IPR006076">
    <property type="entry name" value="FAD-dep_OxRdtase"/>
</dbReference>
<gene>
    <name evidence="4" type="primary">soxB_2</name>
    <name evidence="4" type="ORF">PH7735_01176</name>
</gene>
<dbReference type="Gene3D" id="3.50.50.60">
    <property type="entry name" value="FAD/NAD(P)-binding domain"/>
    <property type="match status" value="2"/>
</dbReference>
<dbReference type="PANTHER" id="PTHR13847">
    <property type="entry name" value="SARCOSINE DEHYDROGENASE-RELATED"/>
    <property type="match status" value="1"/>
</dbReference>
<reference evidence="5" key="1">
    <citation type="submission" date="2015-09" db="EMBL/GenBank/DDBJ databases">
        <authorList>
            <person name="Rodrigo-Torres Lidia"/>
            <person name="Arahal R.David."/>
        </authorList>
    </citation>
    <scope>NUCLEOTIDE SEQUENCE [LARGE SCALE GENOMIC DNA]</scope>
    <source>
        <strain evidence="5">CECT 7735</strain>
    </source>
</reference>
<evidence type="ECO:0000313" key="4">
    <source>
        <dbReference type="EMBL" id="CUJ90022.1"/>
    </source>
</evidence>